<protein>
    <submittedName>
        <fullName evidence="2">Uncharacterized protein</fullName>
    </submittedName>
</protein>
<name>A0AAV1X040_LUPLU</name>
<reference evidence="2 3" key="1">
    <citation type="submission" date="2024-03" db="EMBL/GenBank/DDBJ databases">
        <authorList>
            <person name="Martinez-Hernandez J."/>
        </authorList>
    </citation>
    <scope>NUCLEOTIDE SEQUENCE [LARGE SCALE GENOMIC DNA]</scope>
</reference>
<keyword evidence="1" id="KW-0812">Transmembrane</keyword>
<evidence type="ECO:0000313" key="2">
    <source>
        <dbReference type="EMBL" id="CAL0315020.1"/>
    </source>
</evidence>
<keyword evidence="1" id="KW-0472">Membrane</keyword>
<accession>A0AAV1X040</accession>
<sequence length="69" mass="7975">MHLHCTKDMLIVDLNILMYKTLTSFIMCICLILFQVALGVVGSYSILCLFFCLFYVYEQVSCRCALDIH</sequence>
<dbReference type="Proteomes" id="UP001497480">
    <property type="component" value="Unassembled WGS sequence"/>
</dbReference>
<evidence type="ECO:0000256" key="1">
    <source>
        <dbReference type="SAM" id="Phobius"/>
    </source>
</evidence>
<proteinExistence type="predicted"/>
<comment type="caution">
    <text evidence="2">The sequence shown here is derived from an EMBL/GenBank/DDBJ whole genome shotgun (WGS) entry which is preliminary data.</text>
</comment>
<organism evidence="2 3">
    <name type="scientific">Lupinus luteus</name>
    <name type="common">European yellow lupine</name>
    <dbReference type="NCBI Taxonomy" id="3873"/>
    <lineage>
        <taxon>Eukaryota</taxon>
        <taxon>Viridiplantae</taxon>
        <taxon>Streptophyta</taxon>
        <taxon>Embryophyta</taxon>
        <taxon>Tracheophyta</taxon>
        <taxon>Spermatophyta</taxon>
        <taxon>Magnoliopsida</taxon>
        <taxon>eudicotyledons</taxon>
        <taxon>Gunneridae</taxon>
        <taxon>Pentapetalae</taxon>
        <taxon>rosids</taxon>
        <taxon>fabids</taxon>
        <taxon>Fabales</taxon>
        <taxon>Fabaceae</taxon>
        <taxon>Papilionoideae</taxon>
        <taxon>50 kb inversion clade</taxon>
        <taxon>genistoids sensu lato</taxon>
        <taxon>core genistoids</taxon>
        <taxon>Genisteae</taxon>
        <taxon>Lupinus</taxon>
    </lineage>
</organism>
<feature type="transmembrane region" description="Helical" evidence="1">
    <location>
        <begin position="24"/>
        <end position="57"/>
    </location>
</feature>
<keyword evidence="3" id="KW-1185">Reference proteome</keyword>
<dbReference type="AlphaFoldDB" id="A0AAV1X040"/>
<dbReference type="EMBL" id="CAXHTB010000011">
    <property type="protein sequence ID" value="CAL0315020.1"/>
    <property type="molecule type" value="Genomic_DNA"/>
</dbReference>
<keyword evidence="1" id="KW-1133">Transmembrane helix</keyword>
<gene>
    <name evidence="2" type="ORF">LLUT_LOCUS16080</name>
</gene>
<evidence type="ECO:0000313" key="3">
    <source>
        <dbReference type="Proteomes" id="UP001497480"/>
    </source>
</evidence>